<sequence length="121" mass="13519">MMRSAEQERWEVLEKIGAYAAGELGGEEAREAERLIFERADYRRLAESYARMLVMLDTLGNEPVEAPEVVISFVIRRAYVSAFMQSAEVLLASLGRSYLDAFVYYLGLRPKTAGQGYGGGI</sequence>
<keyword evidence="2" id="KW-1185">Reference proteome</keyword>
<name>A0A6G8Q5N6_9ACTN</name>
<dbReference type="Proteomes" id="UP000501452">
    <property type="component" value="Chromosome"/>
</dbReference>
<gene>
    <name evidence="1" type="ORF">GBA63_03370</name>
</gene>
<accession>A0A6G8Q5N6</accession>
<dbReference type="EMBL" id="CP045119">
    <property type="protein sequence ID" value="QIN81782.1"/>
    <property type="molecule type" value="Genomic_DNA"/>
</dbReference>
<dbReference type="AlphaFoldDB" id="A0A6G8Q5N6"/>
<evidence type="ECO:0000313" key="1">
    <source>
        <dbReference type="EMBL" id="QIN81782.1"/>
    </source>
</evidence>
<protein>
    <submittedName>
        <fullName evidence="1">Uncharacterized protein</fullName>
    </submittedName>
</protein>
<reference evidence="1 2" key="1">
    <citation type="submission" date="2019-10" db="EMBL/GenBank/DDBJ databases">
        <title>Rubrobacter sp nov SCSIO 52090 isolated from a deep-sea sediment in the South China Sea.</title>
        <authorList>
            <person name="Chen R.W."/>
        </authorList>
    </citation>
    <scope>NUCLEOTIDE SEQUENCE [LARGE SCALE GENOMIC DNA]</scope>
    <source>
        <strain evidence="1 2">SCSIO 52909</strain>
    </source>
</reference>
<dbReference type="RefSeq" id="WP_166173498.1">
    <property type="nucleotide sequence ID" value="NZ_CP045119.1"/>
</dbReference>
<proteinExistence type="predicted"/>
<evidence type="ECO:0000313" key="2">
    <source>
        <dbReference type="Proteomes" id="UP000501452"/>
    </source>
</evidence>
<organism evidence="1 2">
    <name type="scientific">Rubrobacter tropicus</name>
    <dbReference type="NCBI Taxonomy" id="2653851"/>
    <lineage>
        <taxon>Bacteria</taxon>
        <taxon>Bacillati</taxon>
        <taxon>Actinomycetota</taxon>
        <taxon>Rubrobacteria</taxon>
        <taxon>Rubrobacterales</taxon>
        <taxon>Rubrobacteraceae</taxon>
        <taxon>Rubrobacter</taxon>
    </lineage>
</organism>
<dbReference type="KEGG" id="rub:GBA63_03370"/>